<protein>
    <recommendedName>
        <fullName evidence="1">Na+-translocating membrane potential-generating system MpsC domain-containing protein</fullName>
    </recommendedName>
</protein>
<keyword evidence="3" id="KW-1185">Reference proteome</keyword>
<sequence>MSTIDLAGQLSNYTGRLLRERFGRGPESVYASIGKHCVAMHIRNFMGPVERFLLGKEEEQAFRYTRELLMKSLLPELSSYLKDELDFDAGEIFYDWGIHNASGMIVALAEGCEASADSYARQEEVHAEINEVSSKVHKLPNLTSSWWINPRMLIIRREGILIPLEKELLELGYENTLRTTKRKMEKRYLEMTTVASLLGKELSDIYVDWDFNKDTSVIAYTFK</sequence>
<dbReference type="AlphaFoldDB" id="A0A089LVQ0"/>
<evidence type="ECO:0000313" key="3">
    <source>
        <dbReference type="Proteomes" id="UP000029507"/>
    </source>
</evidence>
<dbReference type="STRING" id="169760.PSTEL_23380"/>
<dbReference type="RefSeq" id="WP_038698819.1">
    <property type="nucleotide sequence ID" value="NZ_CP009286.1"/>
</dbReference>
<evidence type="ECO:0000259" key="1">
    <source>
        <dbReference type="Pfam" id="PF10057"/>
    </source>
</evidence>
<evidence type="ECO:0000313" key="2">
    <source>
        <dbReference type="EMBL" id="AIQ65611.1"/>
    </source>
</evidence>
<dbReference type="KEGG" id="pste:PSTEL_23380"/>
<accession>A0A089LVQ0</accession>
<name>A0A089LVQ0_9BACL</name>
<gene>
    <name evidence="2" type="ORF">PSTEL_23380</name>
</gene>
<dbReference type="OrthoDB" id="2677857at2"/>
<feature type="domain" description="Na+-translocating membrane potential-generating system MpsC" evidence="1">
    <location>
        <begin position="6"/>
        <end position="108"/>
    </location>
</feature>
<organism evidence="2 3">
    <name type="scientific">Paenibacillus stellifer</name>
    <dbReference type="NCBI Taxonomy" id="169760"/>
    <lineage>
        <taxon>Bacteria</taxon>
        <taxon>Bacillati</taxon>
        <taxon>Bacillota</taxon>
        <taxon>Bacilli</taxon>
        <taxon>Bacillales</taxon>
        <taxon>Paenibacillaceae</taxon>
        <taxon>Paenibacillus</taxon>
    </lineage>
</organism>
<dbReference type="EMBL" id="CP009286">
    <property type="protein sequence ID" value="AIQ65611.1"/>
    <property type="molecule type" value="Genomic_DNA"/>
</dbReference>
<dbReference type="InterPro" id="IPR018745">
    <property type="entry name" value="MpsC"/>
</dbReference>
<proteinExistence type="predicted"/>
<dbReference type="HOGENOM" id="CLU_1193922_0_0_9"/>
<dbReference type="Pfam" id="PF10057">
    <property type="entry name" value="MpsC"/>
    <property type="match status" value="2"/>
</dbReference>
<reference evidence="2 3" key="1">
    <citation type="submission" date="2014-08" db="EMBL/GenBank/DDBJ databases">
        <title>Comparative genomics of the Paenibacillus odorifer group.</title>
        <authorList>
            <person name="den Bakker H.C."/>
            <person name="Tsai Y.-C."/>
            <person name="Martin N."/>
            <person name="Korlach J."/>
            <person name="Wiedmann M."/>
        </authorList>
    </citation>
    <scope>NUCLEOTIDE SEQUENCE [LARGE SCALE GENOMIC DNA]</scope>
    <source>
        <strain evidence="2 3">DSM 14472</strain>
    </source>
</reference>
<dbReference type="Proteomes" id="UP000029507">
    <property type="component" value="Chromosome"/>
</dbReference>
<feature type="domain" description="Na+-translocating membrane potential-generating system MpsC" evidence="1">
    <location>
        <begin position="151"/>
        <end position="222"/>
    </location>
</feature>